<keyword evidence="1" id="KW-1133">Transmembrane helix</keyword>
<dbReference type="Pfam" id="PF07441">
    <property type="entry name" value="BofA"/>
    <property type="match status" value="1"/>
</dbReference>
<keyword evidence="1" id="KW-0812">Transmembrane</keyword>
<name>A0A9D1SLP7_9FIRM</name>
<feature type="transmembrane region" description="Helical" evidence="1">
    <location>
        <begin position="6"/>
        <end position="25"/>
    </location>
</feature>
<dbReference type="NCBIfam" id="TIGR02862">
    <property type="entry name" value="spore_BofA"/>
    <property type="match status" value="1"/>
</dbReference>
<dbReference type="InterPro" id="IPR010001">
    <property type="entry name" value="BofA"/>
</dbReference>
<gene>
    <name evidence="2" type="ORF">IAB06_07455</name>
</gene>
<evidence type="ECO:0000313" key="3">
    <source>
        <dbReference type="Proteomes" id="UP000824099"/>
    </source>
</evidence>
<organism evidence="2 3">
    <name type="scientific">Candidatus Avacidaminococcus intestinavium</name>
    <dbReference type="NCBI Taxonomy" id="2840684"/>
    <lineage>
        <taxon>Bacteria</taxon>
        <taxon>Bacillati</taxon>
        <taxon>Bacillota</taxon>
        <taxon>Negativicutes</taxon>
        <taxon>Acidaminococcales</taxon>
        <taxon>Acidaminococcaceae</taxon>
        <taxon>Acidaminococcaceae incertae sedis</taxon>
        <taxon>Candidatus Avacidaminococcus</taxon>
    </lineage>
</organism>
<reference evidence="2" key="2">
    <citation type="journal article" date="2021" name="PeerJ">
        <title>Extensive microbial diversity within the chicken gut microbiome revealed by metagenomics and culture.</title>
        <authorList>
            <person name="Gilroy R."/>
            <person name="Ravi A."/>
            <person name="Getino M."/>
            <person name="Pursley I."/>
            <person name="Horton D.L."/>
            <person name="Alikhan N.F."/>
            <person name="Baker D."/>
            <person name="Gharbi K."/>
            <person name="Hall N."/>
            <person name="Watson M."/>
            <person name="Adriaenssens E.M."/>
            <person name="Foster-Nyarko E."/>
            <person name="Jarju S."/>
            <person name="Secka A."/>
            <person name="Antonio M."/>
            <person name="Oren A."/>
            <person name="Chaudhuri R.R."/>
            <person name="La Ragione R."/>
            <person name="Hildebrand F."/>
            <person name="Pallen M.J."/>
        </authorList>
    </citation>
    <scope>NUCLEOTIDE SEQUENCE</scope>
    <source>
        <strain evidence="2">CHK160-1198</strain>
    </source>
</reference>
<reference evidence="2" key="1">
    <citation type="submission" date="2020-10" db="EMBL/GenBank/DDBJ databases">
        <authorList>
            <person name="Gilroy R."/>
        </authorList>
    </citation>
    <scope>NUCLEOTIDE SEQUENCE</scope>
    <source>
        <strain evidence="2">CHK160-1198</strain>
    </source>
</reference>
<evidence type="ECO:0000256" key="1">
    <source>
        <dbReference type="SAM" id="Phobius"/>
    </source>
</evidence>
<proteinExistence type="predicted"/>
<evidence type="ECO:0000313" key="2">
    <source>
        <dbReference type="EMBL" id="HIU64851.1"/>
    </source>
</evidence>
<dbReference type="AlphaFoldDB" id="A0A9D1SLP7"/>
<dbReference type="EMBL" id="DVNI01000128">
    <property type="protein sequence ID" value="HIU64851.1"/>
    <property type="molecule type" value="Genomic_DNA"/>
</dbReference>
<protein>
    <submittedName>
        <fullName evidence="2">Pro-sigmaK processing inhibitor BofA family protein</fullName>
    </submittedName>
</protein>
<accession>A0A9D1SLP7</accession>
<feature type="transmembrane region" description="Helical" evidence="1">
    <location>
        <begin position="56"/>
        <end position="79"/>
    </location>
</feature>
<sequence>MDIIVSYAIALVILFVLIKVFSLPFKILWNGIIGGLTLWVVNLIGALFGVHIEITVITALIAGFFGVPGVLVLVVWQVLK</sequence>
<dbReference type="Proteomes" id="UP000824099">
    <property type="component" value="Unassembled WGS sequence"/>
</dbReference>
<keyword evidence="1" id="KW-0472">Membrane</keyword>
<feature type="transmembrane region" description="Helical" evidence="1">
    <location>
        <begin position="32"/>
        <end position="50"/>
    </location>
</feature>
<comment type="caution">
    <text evidence="2">The sequence shown here is derived from an EMBL/GenBank/DDBJ whole genome shotgun (WGS) entry which is preliminary data.</text>
</comment>